<evidence type="ECO:0000256" key="2">
    <source>
        <dbReference type="ARBA" id="ARBA00006175"/>
    </source>
</evidence>
<comment type="subcellular location">
    <subcellularLocation>
        <location evidence="1">Membrane</location>
        <topology evidence="1">Multi-pass membrane protein</topology>
    </subcellularLocation>
</comment>
<feature type="transmembrane region" description="Helical" evidence="7">
    <location>
        <begin position="38"/>
        <end position="59"/>
    </location>
</feature>
<proteinExistence type="inferred from homology"/>
<dbReference type="InterPro" id="IPR023271">
    <property type="entry name" value="Aquaporin-like"/>
</dbReference>
<evidence type="ECO:0000256" key="1">
    <source>
        <dbReference type="ARBA" id="ARBA00004141"/>
    </source>
</evidence>
<dbReference type="InterPro" id="IPR000425">
    <property type="entry name" value="MIP"/>
</dbReference>
<organism evidence="8 9">
    <name type="scientific">Candidatus Planktophila sulfonica</name>
    <dbReference type="NCBI Taxonomy" id="1884904"/>
    <lineage>
        <taxon>Bacteria</taxon>
        <taxon>Bacillati</taxon>
        <taxon>Actinomycetota</taxon>
        <taxon>Actinomycetes</taxon>
        <taxon>Candidatus Nanopelagicales</taxon>
        <taxon>Candidatus Nanopelagicaceae</taxon>
        <taxon>Candidatus Planktophila</taxon>
    </lineage>
</organism>
<evidence type="ECO:0000313" key="9">
    <source>
        <dbReference type="Proteomes" id="UP000217215"/>
    </source>
</evidence>
<protein>
    <submittedName>
        <fullName evidence="8">MIP family permease</fullName>
    </submittedName>
</protein>
<dbReference type="AlphaFoldDB" id="A0A249KG96"/>
<dbReference type="GO" id="GO:0005886">
    <property type="term" value="C:plasma membrane"/>
    <property type="evidence" value="ECO:0007669"/>
    <property type="project" value="TreeGrafter"/>
</dbReference>
<evidence type="ECO:0000256" key="4">
    <source>
        <dbReference type="ARBA" id="ARBA00022989"/>
    </source>
</evidence>
<feature type="transmembrane region" description="Helical" evidence="7">
    <location>
        <begin position="120"/>
        <end position="141"/>
    </location>
</feature>
<dbReference type="KEGG" id="psuf:A1sIA56_02620"/>
<sequence length="221" mass="23194">MLRKKLFAEFLGTAVLVATVVGSGIMATNLSPDLGIDLLINTVATVFVLYILITLLAPISSAHFNPLVSAIAFFRKELTAAHAIAFFVVQILGGSLGAIIANLMFEHPAIDPSQNVREGVNLLLGEVVASAGLIFIIFVAVKQGIDKKIPRLVAAWIGAAYFFTSSTSFANPAVTIARSLTDSFSGINFSSVPAFIGAQIVGAALGYAGFKYLTTKAKSGK</sequence>
<name>A0A249KG96_9ACTN</name>
<dbReference type="RefSeq" id="WP_095673408.1">
    <property type="nucleotide sequence ID" value="NZ_CP016773.1"/>
</dbReference>
<keyword evidence="6" id="KW-0813">Transport</keyword>
<keyword evidence="5 7" id="KW-0472">Membrane</keyword>
<dbReference type="SUPFAM" id="SSF81338">
    <property type="entry name" value="Aquaporin-like"/>
    <property type="match status" value="1"/>
</dbReference>
<evidence type="ECO:0000313" key="8">
    <source>
        <dbReference type="EMBL" id="ASY15814.1"/>
    </source>
</evidence>
<evidence type="ECO:0000256" key="5">
    <source>
        <dbReference type="ARBA" id="ARBA00023136"/>
    </source>
</evidence>
<keyword evidence="9" id="KW-1185">Reference proteome</keyword>
<dbReference type="Proteomes" id="UP000217215">
    <property type="component" value="Chromosome"/>
</dbReference>
<feature type="transmembrane region" description="Helical" evidence="7">
    <location>
        <begin position="153"/>
        <end position="174"/>
    </location>
</feature>
<dbReference type="EMBL" id="CP016773">
    <property type="protein sequence ID" value="ASY15814.1"/>
    <property type="molecule type" value="Genomic_DNA"/>
</dbReference>
<accession>A0A249KG96</accession>
<feature type="transmembrane region" description="Helical" evidence="7">
    <location>
        <begin position="80"/>
        <end position="100"/>
    </location>
</feature>
<dbReference type="Pfam" id="PF00230">
    <property type="entry name" value="MIP"/>
    <property type="match status" value="1"/>
</dbReference>
<dbReference type="OrthoDB" id="9807293at2"/>
<keyword evidence="4 7" id="KW-1133">Transmembrane helix</keyword>
<comment type="similarity">
    <text evidence="2 6">Belongs to the MIP/aquaporin (TC 1.A.8) family.</text>
</comment>
<feature type="transmembrane region" description="Helical" evidence="7">
    <location>
        <begin position="194"/>
        <end position="213"/>
    </location>
</feature>
<dbReference type="PANTHER" id="PTHR19139:SF199">
    <property type="entry name" value="MIP17260P"/>
    <property type="match status" value="1"/>
</dbReference>
<dbReference type="InterPro" id="IPR034294">
    <property type="entry name" value="Aquaporin_transptr"/>
</dbReference>
<evidence type="ECO:0000256" key="3">
    <source>
        <dbReference type="ARBA" id="ARBA00022692"/>
    </source>
</evidence>
<gene>
    <name evidence="8" type="ORF">A1sIA56_02620</name>
</gene>
<dbReference type="PANTHER" id="PTHR19139">
    <property type="entry name" value="AQUAPORIN TRANSPORTER"/>
    <property type="match status" value="1"/>
</dbReference>
<evidence type="ECO:0000256" key="6">
    <source>
        <dbReference type="RuleBase" id="RU000477"/>
    </source>
</evidence>
<reference evidence="8 9" key="1">
    <citation type="submission" date="2016-07" db="EMBL/GenBank/DDBJ databases">
        <title>High microdiversification within the ubiquitous acI lineage of Actinobacteria.</title>
        <authorList>
            <person name="Neuenschwander S.M."/>
            <person name="Salcher M."/>
            <person name="Ghai R."/>
            <person name="Pernthaler J."/>
        </authorList>
    </citation>
    <scope>NUCLEOTIDE SEQUENCE [LARGE SCALE GENOMIC DNA]</scope>
    <source>
        <strain evidence="8">MMS-IA-56</strain>
    </source>
</reference>
<dbReference type="PRINTS" id="PR00783">
    <property type="entry name" value="MINTRINSICP"/>
</dbReference>
<keyword evidence="3 6" id="KW-0812">Transmembrane</keyword>
<dbReference type="Gene3D" id="1.20.1080.10">
    <property type="entry name" value="Glycerol uptake facilitator protein"/>
    <property type="match status" value="1"/>
</dbReference>
<evidence type="ECO:0000256" key="7">
    <source>
        <dbReference type="SAM" id="Phobius"/>
    </source>
</evidence>
<dbReference type="GO" id="GO:0015250">
    <property type="term" value="F:water channel activity"/>
    <property type="evidence" value="ECO:0007669"/>
    <property type="project" value="TreeGrafter"/>
</dbReference>